<dbReference type="GO" id="GO:0043565">
    <property type="term" value="F:sequence-specific DNA binding"/>
    <property type="evidence" value="ECO:0007669"/>
    <property type="project" value="InterPro"/>
</dbReference>
<evidence type="ECO:0000256" key="7">
    <source>
        <dbReference type="ARBA" id="ARBA00024019"/>
    </source>
</evidence>
<evidence type="ECO:0000256" key="8">
    <source>
        <dbReference type="PROSITE-ProRule" id="PRU00094"/>
    </source>
</evidence>
<keyword evidence="1" id="KW-0479">Metal-binding</keyword>
<dbReference type="InParanoid" id="A0A2P5FCF7"/>
<dbReference type="OrthoDB" id="1160542at2759"/>
<dbReference type="EMBL" id="JXTC01000044">
    <property type="protein sequence ID" value="PON95471.1"/>
    <property type="molecule type" value="Genomic_DNA"/>
</dbReference>
<dbReference type="SMART" id="SM00401">
    <property type="entry name" value="ZnF_GATA"/>
    <property type="match status" value="1"/>
</dbReference>
<dbReference type="AlphaFoldDB" id="A0A2P5FCF7"/>
<dbReference type="PROSITE" id="PS50114">
    <property type="entry name" value="GATA_ZN_FINGER_2"/>
    <property type="match status" value="1"/>
</dbReference>
<gene>
    <name evidence="11" type="ORF">TorRG33x02_086170</name>
</gene>
<evidence type="ECO:0000256" key="1">
    <source>
        <dbReference type="ARBA" id="ARBA00022723"/>
    </source>
</evidence>
<keyword evidence="3" id="KW-0862">Zinc</keyword>
<dbReference type="PANTHER" id="PTHR46813:SF16">
    <property type="entry name" value="GATA TRANSCRIPTION FACTOR 18"/>
    <property type="match status" value="1"/>
</dbReference>
<evidence type="ECO:0000256" key="9">
    <source>
        <dbReference type="SAM" id="MobiDB-lite"/>
    </source>
</evidence>
<sequence length="222" mass="24990">MDDQLREFQMIQEGVIGFSYRRPNNPSGFVDLTLRLGLPPYNYDQNIGQSTQQASLFNQAMQYGCGNINNANKNYSGPINHPEKYKPTGAFVGQTSNNGSKRAAESIPYGPFYSTDPYKNAFPPEPDMKNHILLIPSATNINNTTDRTNTRAREGTSRRNKKKRALPAPKNEQEDKRCSNQDCGTNSTPMWRKGPLGPKSLCNACGIKYRKQEERKAEEANY</sequence>
<accession>A0A2P5FCF7</accession>
<evidence type="ECO:0000256" key="6">
    <source>
        <dbReference type="ARBA" id="ARBA00023163"/>
    </source>
</evidence>
<keyword evidence="4" id="KW-0805">Transcription regulation</keyword>
<dbReference type="GO" id="GO:0008270">
    <property type="term" value="F:zinc ion binding"/>
    <property type="evidence" value="ECO:0007669"/>
    <property type="project" value="UniProtKB-KW"/>
</dbReference>
<comment type="similarity">
    <text evidence="7">Belongs to the type IV zinc-finger family. Class B subfamily.</text>
</comment>
<keyword evidence="5" id="KW-0238">DNA-binding</keyword>
<evidence type="ECO:0000313" key="12">
    <source>
        <dbReference type="Proteomes" id="UP000237000"/>
    </source>
</evidence>
<evidence type="ECO:0000313" key="11">
    <source>
        <dbReference type="EMBL" id="PON95471.1"/>
    </source>
</evidence>
<feature type="compositionally biased region" description="Basic and acidic residues" evidence="9">
    <location>
        <begin position="148"/>
        <end position="157"/>
    </location>
</feature>
<dbReference type="Pfam" id="PF00320">
    <property type="entry name" value="GATA"/>
    <property type="match status" value="1"/>
</dbReference>
<feature type="region of interest" description="Disordered" evidence="9">
    <location>
        <begin position="140"/>
        <end position="196"/>
    </location>
</feature>
<feature type="compositionally biased region" description="Polar residues" evidence="9">
    <location>
        <begin position="180"/>
        <end position="189"/>
    </location>
</feature>
<dbReference type="Gene3D" id="3.30.50.10">
    <property type="entry name" value="Erythroid Transcription Factor GATA-1, subunit A"/>
    <property type="match status" value="1"/>
</dbReference>
<protein>
    <submittedName>
        <fullName evidence="11">GATA transcription factor</fullName>
    </submittedName>
</protein>
<evidence type="ECO:0000256" key="3">
    <source>
        <dbReference type="ARBA" id="ARBA00022833"/>
    </source>
</evidence>
<dbReference type="Proteomes" id="UP000237000">
    <property type="component" value="Unassembled WGS sequence"/>
</dbReference>
<dbReference type="PANTHER" id="PTHR46813">
    <property type="entry name" value="GATA TRANSCRIPTION FACTOR 18"/>
    <property type="match status" value="1"/>
</dbReference>
<proteinExistence type="inferred from homology"/>
<dbReference type="STRING" id="63057.A0A2P5FCF7"/>
<dbReference type="CDD" id="cd00202">
    <property type="entry name" value="ZnF_GATA"/>
    <property type="match status" value="1"/>
</dbReference>
<dbReference type="InterPro" id="IPR000679">
    <property type="entry name" value="Znf_GATA"/>
</dbReference>
<name>A0A2P5FCF7_TREOI</name>
<feature type="domain" description="GATA-type" evidence="10">
    <location>
        <begin position="182"/>
        <end position="210"/>
    </location>
</feature>
<dbReference type="GO" id="GO:0006355">
    <property type="term" value="P:regulation of DNA-templated transcription"/>
    <property type="evidence" value="ECO:0007669"/>
    <property type="project" value="InterPro"/>
</dbReference>
<evidence type="ECO:0000256" key="2">
    <source>
        <dbReference type="ARBA" id="ARBA00022771"/>
    </source>
</evidence>
<reference evidence="12" key="1">
    <citation type="submission" date="2016-06" db="EMBL/GenBank/DDBJ databases">
        <title>Parallel loss of symbiosis genes in relatives of nitrogen-fixing non-legume Parasponia.</title>
        <authorList>
            <person name="Van Velzen R."/>
            <person name="Holmer R."/>
            <person name="Bu F."/>
            <person name="Rutten L."/>
            <person name="Van Zeijl A."/>
            <person name="Liu W."/>
            <person name="Santuari L."/>
            <person name="Cao Q."/>
            <person name="Sharma T."/>
            <person name="Shen D."/>
            <person name="Roswanjaya Y."/>
            <person name="Wardhani T."/>
            <person name="Kalhor M.S."/>
            <person name="Jansen J."/>
            <person name="Van den Hoogen J."/>
            <person name="Gungor B."/>
            <person name="Hartog M."/>
            <person name="Hontelez J."/>
            <person name="Verver J."/>
            <person name="Yang W.-C."/>
            <person name="Schijlen E."/>
            <person name="Repin R."/>
            <person name="Schilthuizen M."/>
            <person name="Schranz E."/>
            <person name="Heidstra R."/>
            <person name="Miyata K."/>
            <person name="Fedorova E."/>
            <person name="Kohlen W."/>
            <person name="Bisseling T."/>
            <person name="Smit S."/>
            <person name="Geurts R."/>
        </authorList>
    </citation>
    <scope>NUCLEOTIDE SEQUENCE [LARGE SCALE GENOMIC DNA]</scope>
    <source>
        <strain evidence="12">cv. RG33-2</strain>
    </source>
</reference>
<keyword evidence="12" id="KW-1185">Reference proteome</keyword>
<evidence type="ECO:0000256" key="4">
    <source>
        <dbReference type="ARBA" id="ARBA00023015"/>
    </source>
</evidence>
<evidence type="ECO:0000259" key="10">
    <source>
        <dbReference type="PROSITE" id="PS50114"/>
    </source>
</evidence>
<dbReference type="InterPro" id="IPR013088">
    <property type="entry name" value="Znf_NHR/GATA"/>
</dbReference>
<comment type="caution">
    <text evidence="11">The sequence shown here is derived from an EMBL/GenBank/DDBJ whole genome shotgun (WGS) entry which is preliminary data.</text>
</comment>
<organism evidence="11 12">
    <name type="scientific">Trema orientale</name>
    <name type="common">Charcoal tree</name>
    <name type="synonym">Celtis orientalis</name>
    <dbReference type="NCBI Taxonomy" id="63057"/>
    <lineage>
        <taxon>Eukaryota</taxon>
        <taxon>Viridiplantae</taxon>
        <taxon>Streptophyta</taxon>
        <taxon>Embryophyta</taxon>
        <taxon>Tracheophyta</taxon>
        <taxon>Spermatophyta</taxon>
        <taxon>Magnoliopsida</taxon>
        <taxon>eudicotyledons</taxon>
        <taxon>Gunneridae</taxon>
        <taxon>Pentapetalae</taxon>
        <taxon>rosids</taxon>
        <taxon>fabids</taxon>
        <taxon>Rosales</taxon>
        <taxon>Cannabaceae</taxon>
        <taxon>Trema</taxon>
    </lineage>
</organism>
<keyword evidence="6" id="KW-0804">Transcription</keyword>
<keyword evidence="2 8" id="KW-0863">Zinc-finger</keyword>
<evidence type="ECO:0000256" key="5">
    <source>
        <dbReference type="ARBA" id="ARBA00023125"/>
    </source>
</evidence>
<dbReference type="SUPFAM" id="SSF57716">
    <property type="entry name" value="Glucocorticoid receptor-like (DNA-binding domain)"/>
    <property type="match status" value="1"/>
</dbReference>